<reference evidence="2 3" key="1">
    <citation type="journal article" date="2021" name="Nat. Commun.">
        <title>Genetic determinants of endophytism in the Arabidopsis root mycobiome.</title>
        <authorList>
            <person name="Mesny F."/>
            <person name="Miyauchi S."/>
            <person name="Thiergart T."/>
            <person name="Pickel B."/>
            <person name="Atanasova L."/>
            <person name="Karlsson M."/>
            <person name="Huettel B."/>
            <person name="Barry K.W."/>
            <person name="Haridas S."/>
            <person name="Chen C."/>
            <person name="Bauer D."/>
            <person name="Andreopoulos W."/>
            <person name="Pangilinan J."/>
            <person name="LaButti K."/>
            <person name="Riley R."/>
            <person name="Lipzen A."/>
            <person name="Clum A."/>
            <person name="Drula E."/>
            <person name="Henrissat B."/>
            <person name="Kohler A."/>
            <person name="Grigoriev I.V."/>
            <person name="Martin F.M."/>
            <person name="Hacquard S."/>
        </authorList>
    </citation>
    <scope>NUCLEOTIDE SEQUENCE [LARGE SCALE GENOMIC DNA]</scope>
    <source>
        <strain evidence="2 3">MPI-SDFR-AT-0080</strain>
    </source>
</reference>
<protein>
    <submittedName>
        <fullName evidence="2">Uncharacterized protein</fullName>
    </submittedName>
</protein>
<evidence type="ECO:0000313" key="2">
    <source>
        <dbReference type="EMBL" id="KAH7012021.1"/>
    </source>
</evidence>
<evidence type="ECO:0000313" key="3">
    <source>
        <dbReference type="Proteomes" id="UP000774617"/>
    </source>
</evidence>
<dbReference type="Proteomes" id="UP000774617">
    <property type="component" value="Unassembled WGS sequence"/>
</dbReference>
<accession>A0ABQ8FQC9</accession>
<name>A0ABQ8FQC9_9PEZI</name>
<feature type="region of interest" description="Disordered" evidence="1">
    <location>
        <begin position="1"/>
        <end position="33"/>
    </location>
</feature>
<organism evidence="2 3">
    <name type="scientific">Macrophomina phaseolina</name>
    <dbReference type="NCBI Taxonomy" id="35725"/>
    <lineage>
        <taxon>Eukaryota</taxon>
        <taxon>Fungi</taxon>
        <taxon>Dikarya</taxon>
        <taxon>Ascomycota</taxon>
        <taxon>Pezizomycotina</taxon>
        <taxon>Dothideomycetes</taxon>
        <taxon>Dothideomycetes incertae sedis</taxon>
        <taxon>Botryosphaeriales</taxon>
        <taxon>Botryosphaeriaceae</taxon>
        <taxon>Macrophomina</taxon>
    </lineage>
</organism>
<dbReference type="EMBL" id="JAGTJR010000094">
    <property type="protein sequence ID" value="KAH7012021.1"/>
    <property type="molecule type" value="Genomic_DNA"/>
</dbReference>
<evidence type="ECO:0000256" key="1">
    <source>
        <dbReference type="SAM" id="MobiDB-lite"/>
    </source>
</evidence>
<keyword evidence="3" id="KW-1185">Reference proteome</keyword>
<proteinExistence type="predicted"/>
<gene>
    <name evidence="2" type="ORF">B0J12DRAFT_636192</name>
</gene>
<comment type="caution">
    <text evidence="2">The sequence shown here is derived from an EMBL/GenBank/DDBJ whole genome shotgun (WGS) entry which is preliminary data.</text>
</comment>
<sequence length="130" mass="14677">MSSLNVATPHKKPRKDKQRQPPPRKTDRRQIPTETRAFLVGALFASAGGGVTKHSLATTTKIRKGTIQRIEARAQQRAQEADLPLWDPYNFQDELRGKEQLLDAEDKRKIATAVTSGRTELRIYQSPSQQ</sequence>